<dbReference type="Gene3D" id="1.50.10.140">
    <property type="match status" value="1"/>
</dbReference>
<feature type="domain" description="SbsA Ig-like" evidence="4">
    <location>
        <begin position="57"/>
        <end position="134"/>
    </location>
</feature>
<dbReference type="InterPro" id="IPR021478">
    <property type="entry name" value="DUF3131"/>
</dbReference>
<protein>
    <submittedName>
        <fullName evidence="5">Uncharacterized protein</fullName>
    </submittedName>
</protein>
<feature type="domain" description="Glycoamylase-like" evidence="2">
    <location>
        <begin position="326"/>
        <end position="538"/>
    </location>
</feature>
<dbReference type="Proteomes" id="UP000199226">
    <property type="component" value="Unassembled WGS sequence"/>
</dbReference>
<evidence type="ECO:0000256" key="1">
    <source>
        <dbReference type="ARBA" id="ARBA00022729"/>
    </source>
</evidence>
<keyword evidence="1" id="KW-0732">Signal</keyword>
<dbReference type="Gene3D" id="2.60.40.1220">
    <property type="match status" value="1"/>
</dbReference>
<evidence type="ECO:0000259" key="4">
    <source>
        <dbReference type="Pfam" id="PF13205"/>
    </source>
</evidence>
<reference evidence="6" key="1">
    <citation type="submission" date="2016-10" db="EMBL/GenBank/DDBJ databases">
        <authorList>
            <person name="Varghese N."/>
            <person name="Submissions S."/>
        </authorList>
    </citation>
    <scope>NUCLEOTIDE SEQUENCE [LARGE SCALE GENOMIC DNA]</scope>
    <source>
        <strain evidence="6">DSM 24536</strain>
    </source>
</reference>
<sequence>MYLDYLKKSYLFILVLLLPCLISCNKDNTTIISPKDAGISFSVNGSYNGSLSYKALNPTPKVKIMFSEAIAGGEANKITWKTDDGNLVNVTYSVSDQNKSVEIVPVNDLSSFSNFKITIPENIKTESGGRIINPLTINLQTGLDGKDKFPVISDNDLLTLIQKQTFKYFWDFGHPNSGMARERNTSGDIVTTGGTGFGVMSIVTAVSRNFITKEEGLARIQKILTFLKTADKFHGIFPHWINGNTGKVQPFSTKDNGGDLVETAFLMEGLLVARQYFNANDPAEINLRSDINTLFNAVEWDWFRKNGEEKLYWHWSSNYTWDINLPVKGWNEALMVYVLAASSTTHTIPKSVYDTGWAGNGSIKNGNSYYGVQLPLGSANGGPLFFEHYSFMALNPTFLSDSYANYETQVKAHTKINYNYCVADPLKFGYSKDCWGLTASDSNGGYGASSPNNDKGYIAPTAAVASLPYAPEESMQAIRFFYYKLGDKIWGEYGFKDAFSLHDPWFAQSYLAIDQGPQVVMIENYRTGLIWNLFMSCPEIKSGLVKLGFQSPKI</sequence>
<gene>
    <name evidence="5" type="ORF">SAMN05421813_12116</name>
</gene>
<proteinExistence type="predicted"/>
<keyword evidence="6" id="KW-1185">Reference proteome</keyword>
<dbReference type="Pfam" id="PF11329">
    <property type="entry name" value="DUF3131"/>
    <property type="match status" value="1"/>
</dbReference>
<evidence type="ECO:0000313" key="5">
    <source>
        <dbReference type="EMBL" id="SDM72307.1"/>
    </source>
</evidence>
<dbReference type="InterPro" id="IPR032812">
    <property type="entry name" value="SbsA_Ig"/>
</dbReference>
<evidence type="ECO:0000259" key="3">
    <source>
        <dbReference type="Pfam" id="PF11329"/>
    </source>
</evidence>
<dbReference type="Pfam" id="PF13205">
    <property type="entry name" value="Big_5"/>
    <property type="match status" value="1"/>
</dbReference>
<evidence type="ECO:0000313" key="6">
    <source>
        <dbReference type="Proteomes" id="UP000199226"/>
    </source>
</evidence>
<dbReference type="AlphaFoldDB" id="A0A1G9VJN1"/>
<name>A0A1G9VJN1_9SPHI</name>
<dbReference type="EMBL" id="FNHH01000021">
    <property type="protein sequence ID" value="SDM72307.1"/>
    <property type="molecule type" value="Genomic_DNA"/>
</dbReference>
<dbReference type="InterPro" id="IPR014755">
    <property type="entry name" value="Cu-Rt/internalin_Ig-like"/>
</dbReference>
<dbReference type="OrthoDB" id="5937621at2"/>
<dbReference type="STRING" id="990371.SAMN05421813_12116"/>
<accession>A0A1G9VJN1</accession>
<dbReference type="Pfam" id="PF10091">
    <property type="entry name" value="Glycoamylase"/>
    <property type="match status" value="1"/>
</dbReference>
<feature type="domain" description="DUF3131" evidence="3">
    <location>
        <begin position="163"/>
        <end position="244"/>
    </location>
</feature>
<evidence type="ECO:0000259" key="2">
    <source>
        <dbReference type="Pfam" id="PF10091"/>
    </source>
</evidence>
<dbReference type="InterPro" id="IPR019282">
    <property type="entry name" value="Glycoamylase-like_cons_dom"/>
</dbReference>
<organism evidence="5 6">
    <name type="scientific">Daejeonella rubra</name>
    <dbReference type="NCBI Taxonomy" id="990371"/>
    <lineage>
        <taxon>Bacteria</taxon>
        <taxon>Pseudomonadati</taxon>
        <taxon>Bacteroidota</taxon>
        <taxon>Sphingobacteriia</taxon>
        <taxon>Sphingobacteriales</taxon>
        <taxon>Sphingobacteriaceae</taxon>
        <taxon>Daejeonella</taxon>
    </lineage>
</organism>